<evidence type="ECO:0000313" key="5">
    <source>
        <dbReference type="Proteomes" id="UP000735302"/>
    </source>
</evidence>
<evidence type="ECO:0000259" key="3">
    <source>
        <dbReference type="SMART" id="SM00875"/>
    </source>
</evidence>
<dbReference type="EMBL" id="BLXT01007982">
    <property type="protein sequence ID" value="GFO44828.1"/>
    <property type="molecule type" value="Genomic_DNA"/>
</dbReference>
<dbReference type="Gene3D" id="1.25.40.420">
    <property type="match status" value="1"/>
</dbReference>
<dbReference type="InterPro" id="IPR011705">
    <property type="entry name" value="BACK"/>
</dbReference>
<keyword evidence="2" id="KW-0677">Repeat</keyword>
<keyword evidence="5" id="KW-1185">Reference proteome</keyword>
<comment type="caution">
    <text evidence="4">The sequence shown here is derived from an EMBL/GenBank/DDBJ whole genome shotgun (WGS) entry which is preliminary data.</text>
</comment>
<keyword evidence="1" id="KW-0880">Kelch repeat</keyword>
<dbReference type="Pfam" id="PF07707">
    <property type="entry name" value="BACK"/>
    <property type="match status" value="1"/>
</dbReference>
<organism evidence="4 5">
    <name type="scientific">Plakobranchus ocellatus</name>
    <dbReference type="NCBI Taxonomy" id="259542"/>
    <lineage>
        <taxon>Eukaryota</taxon>
        <taxon>Metazoa</taxon>
        <taxon>Spiralia</taxon>
        <taxon>Lophotrochozoa</taxon>
        <taxon>Mollusca</taxon>
        <taxon>Gastropoda</taxon>
        <taxon>Heterobranchia</taxon>
        <taxon>Euthyneura</taxon>
        <taxon>Panpulmonata</taxon>
        <taxon>Sacoglossa</taxon>
        <taxon>Placobranchoidea</taxon>
        <taxon>Plakobranchidae</taxon>
        <taxon>Plakobranchus</taxon>
    </lineage>
</organism>
<dbReference type="Gene3D" id="3.30.710.10">
    <property type="entry name" value="Potassium Channel Kv1.1, Chain A"/>
    <property type="match status" value="1"/>
</dbReference>
<dbReference type="Pfam" id="PF00651">
    <property type="entry name" value="BTB"/>
    <property type="match status" value="1"/>
</dbReference>
<sequence>MCGLKEDREGKVTLESVDVDTFSNILTCIYCGEISLTEENLLSVWEAAHMLQINFILRKSEEFFRSILRPDNFFEFFFRVRLISEGSHQFALDFMADNFDYLRQKESFNSLEIDELNYLISSERLEVAHEDDLIESLLKWAENDPGKSNSAGTLCHPTDQLEERLLVENIQAKSEQTNATGNMNELNELGLQQPDHSDTAGSTRALQLASLLERTRYFLTSKCFLVERLSCDPLVRSDARCVALVETITRYISQSYLHTEWCPYAAMHREKNKEVNVLLHLVVLTPGRPFYSIKIVLFVYRLNTNQWLKVEIPSNFCSKLEKTFQMHYQDDKIYFFGTEGNLVMYWPEVDYWEDFGQDKTLESPLCIRGDWIYSCCKRQDGKAVVKRVKFRSLHLFPGTGLYWQQVGLLDLDEQTALRITSIDNTLVIFCRSQDGISIVSFDSIHGTSNTIPTKLSLQQNDHFITLRKDSAVFVLEQNGYFWRLSRCSRSGDFELVHESILWQQENSLRVCGALFARDELFVCFLKNEGQPDIPVSGSLAGVFKKVNFLEIPSDHISEIAIVNVTHAVIPDAVLHREEKKNVAKETAAHKSEIFVDQGYTVSLDPGYQRRRRRY</sequence>
<protein>
    <submittedName>
        <fullName evidence="4">Kelch-like protein 40</fullName>
    </submittedName>
</protein>
<evidence type="ECO:0000256" key="1">
    <source>
        <dbReference type="ARBA" id="ARBA00022441"/>
    </source>
</evidence>
<name>A0AAV4DL88_9GAST</name>
<dbReference type="InterPro" id="IPR011333">
    <property type="entry name" value="SKP1/BTB/POZ_sf"/>
</dbReference>
<dbReference type="SMART" id="SM00875">
    <property type="entry name" value="BACK"/>
    <property type="match status" value="1"/>
</dbReference>
<dbReference type="PANTHER" id="PTHR24412">
    <property type="entry name" value="KELCH PROTEIN"/>
    <property type="match status" value="1"/>
</dbReference>
<dbReference type="SUPFAM" id="SSF54695">
    <property type="entry name" value="POZ domain"/>
    <property type="match status" value="1"/>
</dbReference>
<dbReference type="InterPro" id="IPR000210">
    <property type="entry name" value="BTB/POZ_dom"/>
</dbReference>
<dbReference type="Proteomes" id="UP000735302">
    <property type="component" value="Unassembled WGS sequence"/>
</dbReference>
<evidence type="ECO:0000313" key="4">
    <source>
        <dbReference type="EMBL" id="GFO44828.1"/>
    </source>
</evidence>
<dbReference type="PANTHER" id="PTHR24412:SF489">
    <property type="entry name" value="RING FINGER DOMAIN AND KELCH REPEAT-CONTAINING PROTEIN DDB_G0271372"/>
    <property type="match status" value="1"/>
</dbReference>
<evidence type="ECO:0000256" key="2">
    <source>
        <dbReference type="ARBA" id="ARBA00022737"/>
    </source>
</evidence>
<feature type="domain" description="BACK" evidence="3">
    <location>
        <begin position="77"/>
        <end position="171"/>
    </location>
</feature>
<proteinExistence type="predicted"/>
<accession>A0AAV4DL88</accession>
<dbReference type="AlphaFoldDB" id="A0AAV4DL88"/>
<gene>
    <name evidence="4" type="ORF">PoB_007133300</name>
</gene>
<reference evidence="4 5" key="1">
    <citation type="journal article" date="2021" name="Elife">
        <title>Chloroplast acquisition without the gene transfer in kleptoplastic sea slugs, Plakobranchus ocellatus.</title>
        <authorList>
            <person name="Maeda T."/>
            <person name="Takahashi S."/>
            <person name="Yoshida T."/>
            <person name="Shimamura S."/>
            <person name="Takaki Y."/>
            <person name="Nagai Y."/>
            <person name="Toyoda A."/>
            <person name="Suzuki Y."/>
            <person name="Arimoto A."/>
            <person name="Ishii H."/>
            <person name="Satoh N."/>
            <person name="Nishiyama T."/>
            <person name="Hasebe M."/>
            <person name="Maruyama T."/>
            <person name="Minagawa J."/>
            <person name="Obokata J."/>
            <person name="Shigenobu S."/>
        </authorList>
    </citation>
    <scope>NUCLEOTIDE SEQUENCE [LARGE SCALE GENOMIC DNA]</scope>
</reference>
<dbReference type="CDD" id="cd18186">
    <property type="entry name" value="BTB_POZ_ZBTB_KLHL-like"/>
    <property type="match status" value="1"/>
</dbReference>